<protein>
    <submittedName>
        <fullName evidence="3">Alpha/beta fold hydrolase</fullName>
    </submittedName>
</protein>
<dbReference type="SUPFAM" id="SSF53474">
    <property type="entry name" value="alpha/beta-Hydrolases"/>
    <property type="match status" value="1"/>
</dbReference>
<dbReference type="Gene3D" id="3.40.50.1820">
    <property type="entry name" value="alpha/beta hydrolase"/>
    <property type="match status" value="1"/>
</dbReference>
<dbReference type="PANTHER" id="PTHR43798:SF31">
    <property type="entry name" value="AB HYDROLASE SUPERFAMILY PROTEIN YCLE"/>
    <property type="match status" value="1"/>
</dbReference>
<proteinExistence type="predicted"/>
<organism evidence="3 4">
    <name type="scientific">Halobacillus naozhouensis</name>
    <dbReference type="NCBI Taxonomy" id="554880"/>
    <lineage>
        <taxon>Bacteria</taxon>
        <taxon>Bacillati</taxon>
        <taxon>Bacillota</taxon>
        <taxon>Bacilli</taxon>
        <taxon>Bacillales</taxon>
        <taxon>Bacillaceae</taxon>
        <taxon>Halobacillus</taxon>
    </lineage>
</organism>
<dbReference type="EMBL" id="CP121671">
    <property type="protein sequence ID" value="WFT74681.1"/>
    <property type="molecule type" value="Genomic_DNA"/>
</dbReference>
<feature type="domain" description="AB hydrolase-1" evidence="2">
    <location>
        <begin position="46"/>
        <end position="266"/>
    </location>
</feature>
<name>A0ABY8J119_9BACI</name>
<evidence type="ECO:0000313" key="3">
    <source>
        <dbReference type="EMBL" id="WFT74681.1"/>
    </source>
</evidence>
<dbReference type="InterPro" id="IPR000073">
    <property type="entry name" value="AB_hydrolase_1"/>
</dbReference>
<dbReference type="Gene3D" id="6.10.140.700">
    <property type="match status" value="1"/>
</dbReference>
<dbReference type="GO" id="GO:0016787">
    <property type="term" value="F:hydrolase activity"/>
    <property type="evidence" value="ECO:0007669"/>
    <property type="project" value="UniProtKB-KW"/>
</dbReference>
<gene>
    <name evidence="3" type="ORF">P9989_20420</name>
</gene>
<evidence type="ECO:0000259" key="2">
    <source>
        <dbReference type="Pfam" id="PF00561"/>
    </source>
</evidence>
<sequence length="288" mass="33137">MSGWKRDLIKTNRGVFEVFTQGSGPPLCVTHLYSQYNESGDYFAETFTDTNTVYIVNLRESGGSAKAEEPYQLSMLESVFDLEAIREALSLKQWGFAGHSTGGMLGVVYGIRFSEHLNFLVIAGAAAREYMTFSEGCIYNDNHPQFQRMQNLIEALKSSELSKGKRQKLTVERTRLSLHKPDSYEELFCRNIHKKMSAVRMNYFVRELPIFDVSRKLSFIKTPVLITCGEHDVQCPLEYSLEMKEFIPNSELVVFEHSNHYPFVEEETKFKRAVATFLYNHGWDKEVT</sequence>
<dbReference type="RefSeq" id="WP_283076677.1">
    <property type="nucleotide sequence ID" value="NZ_CP121671.1"/>
</dbReference>
<dbReference type="Proteomes" id="UP001221597">
    <property type="component" value="Chromosome"/>
</dbReference>
<evidence type="ECO:0000256" key="1">
    <source>
        <dbReference type="ARBA" id="ARBA00022801"/>
    </source>
</evidence>
<dbReference type="InterPro" id="IPR050266">
    <property type="entry name" value="AB_hydrolase_sf"/>
</dbReference>
<dbReference type="InterPro" id="IPR029058">
    <property type="entry name" value="AB_hydrolase_fold"/>
</dbReference>
<dbReference type="Pfam" id="PF00561">
    <property type="entry name" value="Abhydrolase_1"/>
    <property type="match status" value="1"/>
</dbReference>
<keyword evidence="4" id="KW-1185">Reference proteome</keyword>
<evidence type="ECO:0000313" key="4">
    <source>
        <dbReference type="Proteomes" id="UP001221597"/>
    </source>
</evidence>
<accession>A0ABY8J119</accession>
<dbReference type="PANTHER" id="PTHR43798">
    <property type="entry name" value="MONOACYLGLYCEROL LIPASE"/>
    <property type="match status" value="1"/>
</dbReference>
<reference evidence="3 4" key="1">
    <citation type="submission" date="2023-04" db="EMBL/GenBank/DDBJ databases">
        <title>Genome sequence of Halobacillus naozhouensis KACC 21980.</title>
        <authorList>
            <person name="Kim S."/>
            <person name="Heo J."/>
            <person name="Kwon S.-W."/>
        </authorList>
    </citation>
    <scope>NUCLEOTIDE SEQUENCE [LARGE SCALE GENOMIC DNA]</scope>
    <source>
        <strain evidence="3 4">KCTC 13234</strain>
    </source>
</reference>
<keyword evidence="1 3" id="KW-0378">Hydrolase</keyword>